<dbReference type="Pfam" id="PF13333">
    <property type="entry name" value="rve_2"/>
    <property type="match status" value="1"/>
</dbReference>
<evidence type="ECO:0000259" key="1">
    <source>
        <dbReference type="Pfam" id="PF13333"/>
    </source>
</evidence>
<organism evidence="2 3">
    <name type="scientific">Leptospira weilii str. UI 13098</name>
    <dbReference type="NCBI Taxonomy" id="1088542"/>
    <lineage>
        <taxon>Bacteria</taxon>
        <taxon>Pseudomonadati</taxon>
        <taxon>Spirochaetota</taxon>
        <taxon>Spirochaetia</taxon>
        <taxon>Leptospirales</taxon>
        <taxon>Leptospiraceae</taxon>
        <taxon>Leptospira</taxon>
    </lineage>
</organism>
<keyword evidence="3" id="KW-1185">Reference proteome</keyword>
<dbReference type="AlphaFoldDB" id="M6QE05"/>
<proteinExistence type="predicted"/>
<feature type="domain" description="Integrase catalytic" evidence="1">
    <location>
        <begin position="7"/>
        <end position="35"/>
    </location>
</feature>
<gene>
    <name evidence="2" type="ORF">LEP1GSC108_2205</name>
</gene>
<evidence type="ECO:0000313" key="2">
    <source>
        <dbReference type="EMBL" id="EMN90833.1"/>
    </source>
</evidence>
<comment type="caution">
    <text evidence="2">The sequence shown here is derived from an EMBL/GenBank/DDBJ whole genome shotgun (WGS) entry which is preliminary data.</text>
</comment>
<accession>M6QE05</accession>
<dbReference type="InterPro" id="IPR001584">
    <property type="entry name" value="Integrase_cat-core"/>
</dbReference>
<sequence length="38" mass="4700">MESTIFLFDYIERYHNRRRRHLALGYLSPVEFRIKNSA</sequence>
<evidence type="ECO:0000313" key="3">
    <source>
        <dbReference type="Proteomes" id="UP000012118"/>
    </source>
</evidence>
<dbReference type="GO" id="GO:0015074">
    <property type="term" value="P:DNA integration"/>
    <property type="evidence" value="ECO:0007669"/>
    <property type="project" value="InterPro"/>
</dbReference>
<dbReference type="GeneID" id="99803469"/>
<protein>
    <submittedName>
        <fullName evidence="2">Integrase core domain protein</fullName>
    </submittedName>
</protein>
<name>M6QE05_9LEPT</name>
<dbReference type="EMBL" id="AHNU02000039">
    <property type="protein sequence ID" value="EMN90833.1"/>
    <property type="molecule type" value="Genomic_DNA"/>
</dbReference>
<dbReference type="Proteomes" id="UP000012118">
    <property type="component" value="Unassembled WGS sequence"/>
</dbReference>
<dbReference type="RefSeq" id="WP_004503129.1">
    <property type="nucleotide sequence ID" value="NZ_AHNU02000039.1"/>
</dbReference>
<reference evidence="2 3" key="1">
    <citation type="submission" date="2013-01" db="EMBL/GenBank/DDBJ databases">
        <authorList>
            <person name="Harkins D.M."/>
            <person name="Durkin A.S."/>
            <person name="Brinkac L.M."/>
            <person name="Haft D.H."/>
            <person name="Selengut J.D."/>
            <person name="Sanka R."/>
            <person name="DePew J."/>
            <person name="Purushe J."/>
            <person name="Chanthongthip A."/>
            <person name="Lattana O."/>
            <person name="Phetsouvanh R."/>
            <person name="Newton P.N."/>
            <person name="Vinetz J.M."/>
            <person name="Sutton G.G."/>
            <person name="Nierman W.C."/>
            <person name="Fouts D.E."/>
        </authorList>
    </citation>
    <scope>NUCLEOTIDE SEQUENCE [LARGE SCALE GENOMIC DNA]</scope>
    <source>
        <strain evidence="2 3">UI 13098</strain>
    </source>
</reference>